<accession>A0A4R5CEC5</accession>
<evidence type="ECO:0000313" key="2">
    <source>
        <dbReference type="EMBL" id="TDD96613.1"/>
    </source>
</evidence>
<dbReference type="RefSeq" id="WP_132005851.1">
    <property type="nucleotide sequence ID" value="NZ_SMFK01000006.1"/>
</dbReference>
<protein>
    <submittedName>
        <fullName evidence="2">DUF3127 domain-containing protein</fullName>
    </submittedName>
</protein>
<gene>
    <name evidence="2" type="ORF">E0F76_11450</name>
</gene>
<dbReference type="Proteomes" id="UP000295479">
    <property type="component" value="Unassembled WGS sequence"/>
</dbReference>
<keyword evidence="3" id="KW-1185">Reference proteome</keyword>
<dbReference type="EMBL" id="SMFK01000006">
    <property type="protein sequence ID" value="TDD96613.1"/>
    <property type="molecule type" value="Genomic_DNA"/>
</dbReference>
<dbReference type="InterPro" id="IPR012340">
    <property type="entry name" value="NA-bd_OB-fold"/>
</dbReference>
<evidence type="ECO:0000256" key="1">
    <source>
        <dbReference type="SAM" id="MobiDB-lite"/>
    </source>
</evidence>
<feature type="region of interest" description="Disordered" evidence="1">
    <location>
        <begin position="93"/>
        <end position="125"/>
    </location>
</feature>
<feature type="compositionally biased region" description="Acidic residues" evidence="1">
    <location>
        <begin position="116"/>
        <end position="125"/>
    </location>
</feature>
<comment type="caution">
    <text evidence="2">The sequence shown here is derived from an EMBL/GenBank/DDBJ whole genome shotgun (WGS) entry which is preliminary data.</text>
</comment>
<dbReference type="SUPFAM" id="SSF50249">
    <property type="entry name" value="Nucleic acid-binding proteins"/>
    <property type="match status" value="1"/>
</dbReference>
<reference evidence="2 3" key="1">
    <citation type="submission" date="2019-03" db="EMBL/GenBank/DDBJ databases">
        <title>Flavobacterium AR-3-4 sp. nov. isolated from arctic soil.</title>
        <authorList>
            <person name="Chaudhary D.K."/>
        </authorList>
    </citation>
    <scope>NUCLEOTIDE SEQUENCE [LARGE SCALE GENOMIC DNA]</scope>
    <source>
        <strain evidence="2 3">AR-3-4</strain>
    </source>
</reference>
<proteinExistence type="predicted"/>
<organism evidence="2 3">
    <name type="scientific">Flavobacterium cellulosilyticum</name>
    <dbReference type="NCBI Taxonomy" id="2541731"/>
    <lineage>
        <taxon>Bacteria</taxon>
        <taxon>Pseudomonadati</taxon>
        <taxon>Bacteroidota</taxon>
        <taxon>Flavobacteriia</taxon>
        <taxon>Flavobacteriales</taxon>
        <taxon>Flavobacteriaceae</taxon>
        <taxon>Flavobacterium</taxon>
    </lineage>
</organism>
<dbReference type="OrthoDB" id="598142at2"/>
<name>A0A4R5CEC5_9FLAO</name>
<sequence>MEVTGKIKMIDQTKEVGSAGFKKRDVVVTTDEQYPQSILVQFVQDKCDLLNSFQVGDAVKIDINLRGREWINPQGEAVYFNTIQGWRIGKAESAVPAGQAPPAPAAAAFPPATSLNEDEPDDLPF</sequence>
<evidence type="ECO:0000313" key="3">
    <source>
        <dbReference type="Proteomes" id="UP000295479"/>
    </source>
</evidence>
<dbReference type="Pfam" id="PF11325">
    <property type="entry name" value="DUF3127"/>
    <property type="match status" value="1"/>
</dbReference>
<dbReference type="InterPro" id="IPR021474">
    <property type="entry name" value="DUF3127"/>
</dbReference>
<dbReference type="AlphaFoldDB" id="A0A4R5CEC5"/>